<proteinExistence type="predicted"/>
<protein>
    <recommendedName>
        <fullName evidence="3">YdhG-like domain-containing protein</fullName>
    </recommendedName>
</protein>
<accession>A0ABQ3CC04</accession>
<sequence>MSDFGSTFTSLSNVLRKHTAGFSTKTDEPGNLYVELPAAVPKEKPRFFGAVQTKKSYVSYHLMPVYEDPSLLNGISEGLRGKMQGKSCFNFKTEDPALLRELDSLTERCAAAVQGSGARTVLGAARC</sequence>
<evidence type="ECO:0000313" key="2">
    <source>
        <dbReference type="Proteomes" id="UP000643403"/>
    </source>
</evidence>
<evidence type="ECO:0008006" key="3">
    <source>
        <dbReference type="Google" id="ProtNLM"/>
    </source>
</evidence>
<keyword evidence="2" id="KW-1185">Reference proteome</keyword>
<reference evidence="2" key="1">
    <citation type="journal article" date="2019" name="Int. J. Syst. Evol. Microbiol.">
        <title>The Global Catalogue of Microorganisms (GCM) 10K type strain sequencing project: providing services to taxonomists for standard genome sequencing and annotation.</title>
        <authorList>
            <consortium name="The Broad Institute Genomics Platform"/>
            <consortium name="The Broad Institute Genome Sequencing Center for Infectious Disease"/>
            <person name="Wu L."/>
            <person name="Ma J."/>
        </authorList>
    </citation>
    <scope>NUCLEOTIDE SEQUENCE [LARGE SCALE GENOMIC DNA]</scope>
    <source>
        <strain evidence="2">KCTC 22558</strain>
    </source>
</reference>
<dbReference type="Proteomes" id="UP000643403">
    <property type="component" value="Unassembled WGS sequence"/>
</dbReference>
<name>A0ABQ3CC04_9GAMM</name>
<evidence type="ECO:0000313" key="1">
    <source>
        <dbReference type="EMBL" id="GGZ72275.1"/>
    </source>
</evidence>
<comment type="caution">
    <text evidence="1">The sequence shown here is derived from an EMBL/GenBank/DDBJ whole genome shotgun (WGS) entry which is preliminary data.</text>
</comment>
<organism evidence="1 2">
    <name type="scientific">Cognatilysobacter xinjiangensis</name>
    <dbReference type="NCBI Taxonomy" id="546892"/>
    <lineage>
        <taxon>Bacteria</taxon>
        <taxon>Pseudomonadati</taxon>
        <taxon>Pseudomonadota</taxon>
        <taxon>Gammaproteobacteria</taxon>
        <taxon>Lysobacterales</taxon>
        <taxon>Lysobacteraceae</taxon>
        <taxon>Cognatilysobacter</taxon>
    </lineage>
</organism>
<dbReference type="EMBL" id="BMXY01000005">
    <property type="protein sequence ID" value="GGZ72275.1"/>
    <property type="molecule type" value="Genomic_DNA"/>
</dbReference>
<gene>
    <name evidence="1" type="ORF">GCM10008101_28320</name>
</gene>
<dbReference type="RefSeq" id="WP_229790836.1">
    <property type="nucleotide sequence ID" value="NZ_BMXY01000005.1"/>
</dbReference>